<protein>
    <submittedName>
        <fullName evidence="2">Uncharacterized protein</fullName>
    </submittedName>
</protein>
<keyword evidence="1" id="KW-1133">Transmembrane helix</keyword>
<feature type="non-terminal residue" evidence="2">
    <location>
        <position position="1"/>
    </location>
</feature>
<feature type="transmembrane region" description="Helical" evidence="1">
    <location>
        <begin position="118"/>
        <end position="138"/>
    </location>
</feature>
<evidence type="ECO:0000313" key="2">
    <source>
        <dbReference type="EMBL" id="EQD62434.1"/>
    </source>
</evidence>
<dbReference type="AlphaFoldDB" id="T1CA71"/>
<accession>T1CA71</accession>
<gene>
    <name evidence="2" type="ORF">B1B_07255</name>
</gene>
<dbReference type="EMBL" id="AUZY01004617">
    <property type="protein sequence ID" value="EQD62434.1"/>
    <property type="molecule type" value="Genomic_DNA"/>
</dbReference>
<organism evidence="2">
    <name type="scientific">mine drainage metagenome</name>
    <dbReference type="NCBI Taxonomy" id="410659"/>
    <lineage>
        <taxon>unclassified sequences</taxon>
        <taxon>metagenomes</taxon>
        <taxon>ecological metagenomes</taxon>
    </lineage>
</organism>
<name>T1CA71_9ZZZZ</name>
<reference evidence="2" key="2">
    <citation type="journal article" date="2014" name="ISME J.">
        <title>Microbial stratification in low pH oxic and suboxic macroscopic growths along an acid mine drainage.</title>
        <authorList>
            <person name="Mendez-Garcia C."/>
            <person name="Mesa V."/>
            <person name="Sprenger R.R."/>
            <person name="Richter M."/>
            <person name="Diez M.S."/>
            <person name="Solano J."/>
            <person name="Bargiela R."/>
            <person name="Golyshina O.V."/>
            <person name="Manteca A."/>
            <person name="Ramos J.L."/>
            <person name="Gallego J.R."/>
            <person name="Llorente I."/>
            <person name="Martins Dos Santos V.A."/>
            <person name="Jensen O.N."/>
            <person name="Pelaez A.I."/>
            <person name="Sanchez J."/>
            <person name="Ferrer M."/>
        </authorList>
    </citation>
    <scope>NUCLEOTIDE SEQUENCE</scope>
</reference>
<comment type="caution">
    <text evidence="2">The sequence shown here is derived from an EMBL/GenBank/DDBJ whole genome shotgun (WGS) entry which is preliminary data.</text>
</comment>
<proteinExistence type="predicted"/>
<keyword evidence="1" id="KW-0812">Transmembrane</keyword>
<reference evidence="2" key="1">
    <citation type="submission" date="2013-08" db="EMBL/GenBank/DDBJ databases">
        <authorList>
            <person name="Mendez C."/>
            <person name="Richter M."/>
            <person name="Ferrer M."/>
            <person name="Sanchez J."/>
        </authorList>
    </citation>
    <scope>NUCLEOTIDE SEQUENCE</scope>
</reference>
<evidence type="ECO:0000256" key="1">
    <source>
        <dbReference type="SAM" id="Phobius"/>
    </source>
</evidence>
<sequence length="148" mass="15000">RIAMKVYRVLLATALALGMVGVAQANPVAMLYKVQGKVMVNQGQKFIAAKAGMPLGAGDRILVMAGSNASIEYGNGCTLNLVPNSSITVTPDCKNARAVADTQQGGNAATVGDPHTDYMPIIIGGAALAAIAVIASSGGNSYSHPMSP</sequence>
<keyword evidence="1" id="KW-0472">Membrane</keyword>